<sequence>MNYIERDAELIRQQIPDGTEIPAHSEALFRAYAVLMRAKGANTRCEDVHDAWAAWISETDPDHEAARPFDQLDAETRSADAPFLQAIIQAARVKQQESQA</sequence>
<evidence type="ECO:0000313" key="3">
    <source>
        <dbReference type="Proteomes" id="UP000424490"/>
    </source>
</evidence>
<protein>
    <recommendedName>
        <fullName evidence="1">DUF7701 domain-containing protein</fullName>
    </recommendedName>
</protein>
<name>A0A857A662_9ACTO</name>
<gene>
    <name evidence="2" type="ORF">FOC40_01350</name>
</gene>
<evidence type="ECO:0000259" key="1">
    <source>
        <dbReference type="Pfam" id="PF24792"/>
    </source>
</evidence>
<reference evidence="2 3" key="1">
    <citation type="submission" date="2019-11" db="EMBL/GenBank/DDBJ databases">
        <title>FDA dAtabase for Regulatory Grade micrObial Sequences (FDA-ARGOS): Supporting development and validation of Infectious Disease Dx tests.</title>
        <authorList>
            <person name="Stonesifer R."/>
            <person name="Tallon L."/>
            <person name="Sadzewicz L."/>
            <person name="Vavikolanu K."/>
            <person name="Mehta A."/>
            <person name="Aluvathingal J."/>
            <person name="Nadendla S."/>
            <person name="Myers T."/>
            <person name="Yan Y."/>
            <person name="Sichtig H."/>
        </authorList>
    </citation>
    <scope>NUCLEOTIDE SEQUENCE [LARGE SCALE GENOMIC DNA]</scope>
    <source>
        <strain evidence="2 3">FDAARGOS_732</strain>
    </source>
</reference>
<dbReference type="InterPro" id="IPR056118">
    <property type="entry name" value="DUF7701"/>
</dbReference>
<feature type="domain" description="DUF7701" evidence="1">
    <location>
        <begin position="2"/>
        <end position="92"/>
    </location>
</feature>
<dbReference type="RefSeq" id="WP_004565360.1">
    <property type="nucleotide sequence ID" value="NZ_CP046315.1"/>
</dbReference>
<dbReference type="Proteomes" id="UP000424490">
    <property type="component" value="Chromosome"/>
</dbReference>
<dbReference type="EMBL" id="CP046315">
    <property type="protein sequence ID" value="QGS10184.1"/>
    <property type="molecule type" value="Genomic_DNA"/>
</dbReference>
<dbReference type="Pfam" id="PF24792">
    <property type="entry name" value="DUF7701"/>
    <property type="match status" value="1"/>
</dbReference>
<organism evidence="2 3">
    <name type="scientific">Schaalia odontolytica</name>
    <dbReference type="NCBI Taxonomy" id="1660"/>
    <lineage>
        <taxon>Bacteria</taxon>
        <taxon>Bacillati</taxon>
        <taxon>Actinomycetota</taxon>
        <taxon>Actinomycetes</taxon>
        <taxon>Actinomycetales</taxon>
        <taxon>Actinomycetaceae</taxon>
        <taxon>Schaalia</taxon>
    </lineage>
</organism>
<proteinExistence type="predicted"/>
<accession>A0A857A662</accession>
<dbReference type="AlphaFoldDB" id="A0A857A662"/>
<evidence type="ECO:0000313" key="2">
    <source>
        <dbReference type="EMBL" id="QGS10184.1"/>
    </source>
</evidence>